<keyword evidence="4" id="KW-1185">Reference proteome</keyword>
<evidence type="ECO:0000256" key="1">
    <source>
        <dbReference type="SAM" id="MobiDB-lite"/>
    </source>
</evidence>
<accession>A0ABM7UDZ4</accession>
<feature type="transmembrane region" description="Helical" evidence="2">
    <location>
        <begin position="12"/>
        <end position="37"/>
    </location>
</feature>
<evidence type="ECO:0000256" key="2">
    <source>
        <dbReference type="SAM" id="Phobius"/>
    </source>
</evidence>
<sequence>MHHDAAVPGALYAATLVDTAVLAGFMISYVITIDAFFSHALRTGRRRHLPHRPGPAGGEPGPNLV</sequence>
<name>A0ABM7UDZ4_9ACTO</name>
<feature type="region of interest" description="Disordered" evidence="1">
    <location>
        <begin position="46"/>
        <end position="65"/>
    </location>
</feature>
<proteinExistence type="predicted"/>
<dbReference type="EMBL" id="AP025017">
    <property type="protein sequence ID" value="BDA65380.1"/>
    <property type="molecule type" value="Genomic_DNA"/>
</dbReference>
<dbReference type="Proteomes" id="UP000824496">
    <property type="component" value="Chromosome"/>
</dbReference>
<organism evidence="3 4">
    <name type="scientific">Actinomyces capricornis</name>
    <dbReference type="NCBI Taxonomy" id="2755559"/>
    <lineage>
        <taxon>Bacteria</taxon>
        <taxon>Bacillati</taxon>
        <taxon>Actinomycetota</taxon>
        <taxon>Actinomycetes</taxon>
        <taxon>Actinomycetales</taxon>
        <taxon>Actinomycetaceae</taxon>
        <taxon>Actinomyces</taxon>
    </lineage>
</organism>
<dbReference type="RefSeq" id="WP_223908328.1">
    <property type="nucleotide sequence ID" value="NZ_AP025017.1"/>
</dbReference>
<keyword evidence="2" id="KW-0812">Transmembrane</keyword>
<evidence type="ECO:0000313" key="4">
    <source>
        <dbReference type="Proteomes" id="UP000824496"/>
    </source>
</evidence>
<keyword evidence="2" id="KW-1133">Transmembrane helix</keyword>
<evidence type="ECO:0000313" key="3">
    <source>
        <dbReference type="EMBL" id="BDA65380.1"/>
    </source>
</evidence>
<protein>
    <submittedName>
        <fullName evidence="3">Uncharacterized protein</fullName>
    </submittedName>
</protein>
<feature type="compositionally biased region" description="Gly residues" evidence="1">
    <location>
        <begin position="55"/>
        <end position="65"/>
    </location>
</feature>
<reference evidence="3 4" key="1">
    <citation type="submission" date="2021-08" db="EMBL/GenBank/DDBJ databases">
        <title>Whole genome sequence of novel Actinomyces species strain MAS-1.</title>
        <authorList>
            <person name="Saito M."/>
            <person name="Kuwahara N."/>
            <person name="Takizawa T."/>
            <person name="Gotouda H."/>
            <person name="Ochiai T."/>
        </authorList>
    </citation>
    <scope>NUCLEOTIDE SEQUENCE [LARGE SCALE GENOMIC DNA]</scope>
    <source>
        <strain evidence="3 4">MAS-1</strain>
    </source>
</reference>
<gene>
    <name evidence="3" type="ORF">MANAM107_22140</name>
</gene>
<keyword evidence="2" id="KW-0472">Membrane</keyword>